<evidence type="ECO:0000313" key="3">
    <source>
        <dbReference type="Proteomes" id="UP000295444"/>
    </source>
</evidence>
<dbReference type="AlphaFoldDB" id="A0A4R6SCB6"/>
<evidence type="ECO:0000256" key="1">
    <source>
        <dbReference type="SAM" id="SignalP"/>
    </source>
</evidence>
<dbReference type="EMBL" id="SNXZ01000003">
    <property type="protein sequence ID" value="TDP97592.1"/>
    <property type="molecule type" value="Genomic_DNA"/>
</dbReference>
<sequence length="96" mass="10229">MRSRALQALALSGVAAACVVLSPATSSAAPLATNMAHVNSNIAYTWLYVSPYGDTHYNVQLGPCVNFYYDGIVNGRYNDITHGGWVSTDRAGSGWC</sequence>
<gene>
    <name evidence="2" type="ORF">EV186_103556</name>
</gene>
<feature type="signal peptide" evidence="1">
    <location>
        <begin position="1"/>
        <end position="28"/>
    </location>
</feature>
<dbReference type="Proteomes" id="UP000295444">
    <property type="component" value="Unassembled WGS sequence"/>
</dbReference>
<dbReference type="RefSeq" id="WP_133850771.1">
    <property type="nucleotide sequence ID" value="NZ_SNXZ01000003.1"/>
</dbReference>
<evidence type="ECO:0000313" key="2">
    <source>
        <dbReference type="EMBL" id="TDP97592.1"/>
    </source>
</evidence>
<reference evidence="2 3" key="1">
    <citation type="submission" date="2019-03" db="EMBL/GenBank/DDBJ databases">
        <title>Genomic Encyclopedia of Type Strains, Phase IV (KMG-IV): sequencing the most valuable type-strain genomes for metagenomic binning, comparative biology and taxonomic classification.</title>
        <authorList>
            <person name="Goeker M."/>
        </authorList>
    </citation>
    <scope>NUCLEOTIDE SEQUENCE [LARGE SCALE GENOMIC DNA]</scope>
    <source>
        <strain evidence="2 3">DSM 45361</strain>
    </source>
</reference>
<dbReference type="PROSITE" id="PS51257">
    <property type="entry name" value="PROKAR_LIPOPROTEIN"/>
    <property type="match status" value="1"/>
</dbReference>
<accession>A0A4R6SCB6</accession>
<proteinExistence type="predicted"/>
<comment type="caution">
    <text evidence="2">The sequence shown here is derived from an EMBL/GenBank/DDBJ whole genome shotgun (WGS) entry which is preliminary data.</text>
</comment>
<keyword evidence="1" id="KW-0732">Signal</keyword>
<protein>
    <submittedName>
        <fullName evidence="2">Uncharacterized protein</fullName>
    </submittedName>
</protein>
<feature type="chain" id="PRO_5020746463" evidence="1">
    <location>
        <begin position="29"/>
        <end position="96"/>
    </location>
</feature>
<keyword evidence="3" id="KW-1185">Reference proteome</keyword>
<name>A0A4R6SCB6_LABRH</name>
<organism evidence="2 3">
    <name type="scientific">Labedaea rhizosphaerae</name>
    <dbReference type="NCBI Taxonomy" id="598644"/>
    <lineage>
        <taxon>Bacteria</taxon>
        <taxon>Bacillati</taxon>
        <taxon>Actinomycetota</taxon>
        <taxon>Actinomycetes</taxon>
        <taxon>Pseudonocardiales</taxon>
        <taxon>Pseudonocardiaceae</taxon>
        <taxon>Labedaea</taxon>
    </lineage>
</organism>
<dbReference type="OrthoDB" id="9995607at2"/>